<evidence type="ECO:0000256" key="5">
    <source>
        <dbReference type="ARBA" id="ARBA00023098"/>
    </source>
</evidence>
<sequence>MRDRRDTTHLRSKAVLLYIPNIIGYIRLALLATAVVLGKRYPYSTFVLIVTNFALDGVDGIIARALNQVSVFGAWLDVAIDNISRGAIWCWAVQGPLAVIPISVEFLTFAATQEWGGAAWKTGCFNNAPSWVAAVMRNGFKSPAGILSVAGLFGMPLWLWSRRFLPEFCFGNLGIGAVLLAGRLLAASVEGWVLYEHLKVTLQEDAYKRAD</sequence>
<keyword evidence="6 9" id="KW-0472">Membrane</keyword>
<evidence type="ECO:0000313" key="11">
    <source>
        <dbReference type="Proteomes" id="UP001314263"/>
    </source>
</evidence>
<dbReference type="InterPro" id="IPR000462">
    <property type="entry name" value="CDP-OH_P_trans"/>
</dbReference>
<protein>
    <recommendedName>
        <fullName evidence="12">CDP-diacylglycerol--inositol 3-phosphatidyltransferase</fullName>
    </recommendedName>
</protein>
<evidence type="ECO:0008006" key="12">
    <source>
        <dbReference type="Google" id="ProtNLM"/>
    </source>
</evidence>
<feature type="transmembrane region" description="Helical" evidence="9">
    <location>
        <begin position="15"/>
        <end position="37"/>
    </location>
</feature>
<name>A0AAV1HZI8_9CHLO</name>
<dbReference type="AlphaFoldDB" id="A0AAV1HZI8"/>
<evidence type="ECO:0000256" key="6">
    <source>
        <dbReference type="ARBA" id="ARBA00023136"/>
    </source>
</evidence>
<dbReference type="GO" id="GO:0016780">
    <property type="term" value="F:phosphotransferase activity, for other substituted phosphate groups"/>
    <property type="evidence" value="ECO:0007669"/>
    <property type="project" value="InterPro"/>
</dbReference>
<dbReference type="GO" id="GO:0016020">
    <property type="term" value="C:membrane"/>
    <property type="evidence" value="ECO:0007669"/>
    <property type="project" value="UniProtKB-SubCell"/>
</dbReference>
<dbReference type="Pfam" id="PF01066">
    <property type="entry name" value="CDP-OH_P_transf"/>
    <property type="match status" value="1"/>
</dbReference>
<dbReference type="GO" id="GO:0008654">
    <property type="term" value="P:phospholipid biosynthetic process"/>
    <property type="evidence" value="ECO:0007669"/>
    <property type="project" value="InterPro"/>
</dbReference>
<reference evidence="10 11" key="1">
    <citation type="submission" date="2023-10" db="EMBL/GenBank/DDBJ databases">
        <authorList>
            <person name="Maclean D."/>
            <person name="Macfadyen A."/>
        </authorList>
    </citation>
    <scope>NUCLEOTIDE SEQUENCE [LARGE SCALE GENOMIC DNA]</scope>
</reference>
<organism evidence="10 11">
    <name type="scientific">Coccomyxa viridis</name>
    <dbReference type="NCBI Taxonomy" id="1274662"/>
    <lineage>
        <taxon>Eukaryota</taxon>
        <taxon>Viridiplantae</taxon>
        <taxon>Chlorophyta</taxon>
        <taxon>core chlorophytes</taxon>
        <taxon>Trebouxiophyceae</taxon>
        <taxon>Trebouxiophyceae incertae sedis</taxon>
        <taxon>Coccomyxaceae</taxon>
        <taxon>Coccomyxa</taxon>
    </lineage>
</organism>
<dbReference type="PANTHER" id="PTHR15362:SF13">
    <property type="entry name" value="SI:CH1073-145M9.1"/>
    <property type="match status" value="1"/>
</dbReference>
<accession>A0AAV1HZI8</accession>
<evidence type="ECO:0000256" key="4">
    <source>
        <dbReference type="ARBA" id="ARBA00022989"/>
    </source>
</evidence>
<evidence type="ECO:0000256" key="3">
    <source>
        <dbReference type="ARBA" id="ARBA00022692"/>
    </source>
</evidence>
<feature type="transmembrane region" description="Helical" evidence="9">
    <location>
        <begin position="173"/>
        <end position="195"/>
    </location>
</feature>
<dbReference type="InterPro" id="IPR043130">
    <property type="entry name" value="CDP-OH_PTrfase_TM_dom"/>
</dbReference>
<evidence type="ECO:0000256" key="7">
    <source>
        <dbReference type="ARBA" id="ARBA00023264"/>
    </source>
</evidence>
<comment type="similarity">
    <text evidence="8">Belongs to the CDP-alcohol phosphatidyltransferase class-I family.</text>
</comment>
<dbReference type="InterPro" id="IPR048254">
    <property type="entry name" value="CDP_ALCOHOL_P_TRANSF_CS"/>
</dbReference>
<keyword evidence="2 8" id="KW-0808">Transferase</keyword>
<dbReference type="Gene3D" id="1.20.120.1760">
    <property type="match status" value="1"/>
</dbReference>
<dbReference type="PROSITE" id="PS00379">
    <property type="entry name" value="CDP_ALCOHOL_P_TRANSF"/>
    <property type="match status" value="1"/>
</dbReference>
<keyword evidence="5" id="KW-0443">Lipid metabolism</keyword>
<evidence type="ECO:0000313" key="10">
    <source>
        <dbReference type="EMBL" id="CAK0763931.1"/>
    </source>
</evidence>
<comment type="caution">
    <text evidence="10">The sequence shown here is derived from an EMBL/GenBank/DDBJ whole genome shotgun (WGS) entry which is preliminary data.</text>
</comment>
<feature type="transmembrane region" description="Helical" evidence="9">
    <location>
        <begin position="144"/>
        <end position="161"/>
    </location>
</feature>
<dbReference type="EMBL" id="CAUYUE010000004">
    <property type="protein sequence ID" value="CAK0763931.1"/>
    <property type="molecule type" value="Genomic_DNA"/>
</dbReference>
<evidence type="ECO:0000256" key="1">
    <source>
        <dbReference type="ARBA" id="ARBA00004141"/>
    </source>
</evidence>
<comment type="subcellular location">
    <subcellularLocation>
        <location evidence="1">Membrane</location>
        <topology evidence="1">Multi-pass membrane protein</topology>
    </subcellularLocation>
</comment>
<gene>
    <name evidence="10" type="ORF">CVIRNUC_003107</name>
</gene>
<dbReference type="Proteomes" id="UP001314263">
    <property type="component" value="Unassembled WGS sequence"/>
</dbReference>
<keyword evidence="7" id="KW-1208">Phospholipid metabolism</keyword>
<evidence type="ECO:0000256" key="9">
    <source>
        <dbReference type="SAM" id="Phobius"/>
    </source>
</evidence>
<keyword evidence="3 9" id="KW-0812">Transmembrane</keyword>
<evidence type="ECO:0000256" key="8">
    <source>
        <dbReference type="RuleBase" id="RU003750"/>
    </source>
</evidence>
<evidence type="ECO:0000256" key="2">
    <source>
        <dbReference type="ARBA" id="ARBA00022679"/>
    </source>
</evidence>
<keyword evidence="11" id="KW-1185">Reference proteome</keyword>
<dbReference type="PANTHER" id="PTHR15362">
    <property type="entry name" value="PHOSPHATIDYLINOSITOL SYNTHASE"/>
    <property type="match status" value="1"/>
</dbReference>
<feature type="transmembrane region" description="Helical" evidence="9">
    <location>
        <begin position="43"/>
        <end position="62"/>
    </location>
</feature>
<proteinExistence type="inferred from homology"/>
<keyword evidence="4 9" id="KW-1133">Transmembrane helix</keyword>